<proteinExistence type="predicted"/>
<organism evidence="2">
    <name type="scientific">uncultured Thermomicrobiales bacterium</name>
    <dbReference type="NCBI Taxonomy" id="1645740"/>
    <lineage>
        <taxon>Bacteria</taxon>
        <taxon>Pseudomonadati</taxon>
        <taxon>Thermomicrobiota</taxon>
        <taxon>Thermomicrobia</taxon>
        <taxon>Thermomicrobiales</taxon>
        <taxon>environmental samples</taxon>
    </lineage>
</organism>
<gene>
    <name evidence="2" type="ORF">AVDCRST_MAG88-4304</name>
</gene>
<name>A0A6J4VSP8_9BACT</name>
<evidence type="ECO:0000256" key="1">
    <source>
        <dbReference type="SAM" id="MobiDB-lite"/>
    </source>
</evidence>
<protein>
    <submittedName>
        <fullName evidence="2">Uncharacterized protein</fullName>
    </submittedName>
</protein>
<feature type="region of interest" description="Disordered" evidence="1">
    <location>
        <begin position="1"/>
        <end position="39"/>
    </location>
</feature>
<sequence length="39" mass="3684">GADGFSAITGPAGSLLGGAGAPPPQPRQASSAQRHPVSD</sequence>
<accession>A0A6J4VSP8</accession>
<dbReference type="EMBL" id="CADCWM010001078">
    <property type="protein sequence ID" value="CAA9587982.1"/>
    <property type="molecule type" value="Genomic_DNA"/>
</dbReference>
<feature type="compositionally biased region" description="Low complexity" evidence="1">
    <location>
        <begin position="27"/>
        <end position="39"/>
    </location>
</feature>
<dbReference type="AlphaFoldDB" id="A0A6J4VSP8"/>
<reference evidence="2" key="1">
    <citation type="submission" date="2020-02" db="EMBL/GenBank/DDBJ databases">
        <authorList>
            <person name="Meier V. D."/>
        </authorList>
    </citation>
    <scope>NUCLEOTIDE SEQUENCE</scope>
    <source>
        <strain evidence="2">AVDCRST_MAG88</strain>
    </source>
</reference>
<evidence type="ECO:0000313" key="2">
    <source>
        <dbReference type="EMBL" id="CAA9587982.1"/>
    </source>
</evidence>
<feature type="non-terminal residue" evidence="2">
    <location>
        <position position="39"/>
    </location>
</feature>
<feature type="non-terminal residue" evidence="2">
    <location>
        <position position="1"/>
    </location>
</feature>